<evidence type="ECO:0000256" key="3">
    <source>
        <dbReference type="PIRSR" id="PIRSR005902-1"/>
    </source>
</evidence>
<sequence length="255" mass="28972">MMIFDTHAHYDDEQFDEDRDELLASMQACGVEAVTNIGASLATSQNTIELTKKYPFVYGAIGVHPNEVEDLNEDGIAWLKENSALPKIVAIGEIGLDYYWDEPGREIQKKWFLRQLELAREVKLPVVIHSRDAAKDTLDIMKSFHAENLGGVIHCFSYTKEMAREYLNMGFFLGIGGVVTFKNAKKLKEVVEYMPMEQMVLETDCPYLSPVPNRGKRNSSLNLPYVVEEVARLKGISVDEVIEITNRNAKTMYRL</sequence>
<dbReference type="InterPro" id="IPR001130">
    <property type="entry name" value="TatD-like"/>
</dbReference>
<feature type="binding site" evidence="3">
    <location>
        <position position="129"/>
    </location>
    <ligand>
        <name>a divalent metal cation</name>
        <dbReference type="ChEBI" id="CHEBI:60240"/>
        <label>2</label>
    </ligand>
</feature>
<dbReference type="EC" id="3.1.21.-" evidence="4"/>
<dbReference type="AlphaFoldDB" id="A0A6N3EKK5"/>
<dbReference type="InterPro" id="IPR015991">
    <property type="entry name" value="TatD/YcfH-like"/>
</dbReference>
<dbReference type="PIRSF" id="PIRSF005902">
    <property type="entry name" value="DNase_TatD"/>
    <property type="match status" value="1"/>
</dbReference>
<dbReference type="GO" id="GO:0046872">
    <property type="term" value="F:metal ion binding"/>
    <property type="evidence" value="ECO:0007669"/>
    <property type="project" value="UniProtKB-KW"/>
</dbReference>
<keyword evidence="2 4" id="KW-0378">Hydrolase</keyword>
<dbReference type="NCBIfam" id="TIGR00010">
    <property type="entry name" value="YchF/TatD family DNA exonuclease"/>
    <property type="match status" value="1"/>
</dbReference>
<dbReference type="FunFam" id="3.20.20.140:FF:000005">
    <property type="entry name" value="TatD family hydrolase"/>
    <property type="match status" value="1"/>
</dbReference>
<name>A0A6N3EKK5_9FIRM</name>
<dbReference type="GO" id="GO:0005829">
    <property type="term" value="C:cytosol"/>
    <property type="evidence" value="ECO:0007669"/>
    <property type="project" value="TreeGrafter"/>
</dbReference>
<feature type="binding site" evidence="3">
    <location>
        <position position="9"/>
    </location>
    <ligand>
        <name>a divalent metal cation</name>
        <dbReference type="ChEBI" id="CHEBI:60240"/>
        <label>1</label>
    </ligand>
</feature>
<reference evidence="4" key="1">
    <citation type="submission" date="2019-11" db="EMBL/GenBank/DDBJ databases">
        <authorList>
            <person name="Feng L."/>
        </authorList>
    </citation>
    <scope>NUCLEOTIDE SEQUENCE</scope>
    <source>
        <strain evidence="4">ChathewayiLFYP18</strain>
    </source>
</reference>
<feature type="binding site" evidence="3">
    <location>
        <position position="7"/>
    </location>
    <ligand>
        <name>a divalent metal cation</name>
        <dbReference type="ChEBI" id="CHEBI:60240"/>
        <label>1</label>
    </ligand>
</feature>
<accession>A0A6N3EKK5</accession>
<evidence type="ECO:0000313" key="4">
    <source>
        <dbReference type="EMBL" id="VYU39281.1"/>
    </source>
</evidence>
<dbReference type="Gene3D" id="3.20.20.140">
    <property type="entry name" value="Metal-dependent hydrolases"/>
    <property type="match status" value="1"/>
</dbReference>
<proteinExistence type="predicted"/>
<dbReference type="PANTHER" id="PTHR46124:SF2">
    <property type="entry name" value="D-AMINOACYL-TRNA DEACYLASE"/>
    <property type="match status" value="1"/>
</dbReference>
<feature type="binding site" evidence="3">
    <location>
        <position position="204"/>
    </location>
    <ligand>
        <name>a divalent metal cation</name>
        <dbReference type="ChEBI" id="CHEBI:60240"/>
        <label>1</label>
    </ligand>
</feature>
<dbReference type="GO" id="GO:0004536">
    <property type="term" value="F:DNA nuclease activity"/>
    <property type="evidence" value="ECO:0007669"/>
    <property type="project" value="InterPro"/>
</dbReference>
<dbReference type="CDD" id="cd01310">
    <property type="entry name" value="TatD_DNAse"/>
    <property type="match status" value="1"/>
</dbReference>
<evidence type="ECO:0000256" key="1">
    <source>
        <dbReference type="ARBA" id="ARBA00022723"/>
    </source>
</evidence>
<dbReference type="SUPFAM" id="SSF51556">
    <property type="entry name" value="Metallo-dependent hydrolases"/>
    <property type="match status" value="1"/>
</dbReference>
<feature type="binding site" evidence="3">
    <location>
        <position position="154"/>
    </location>
    <ligand>
        <name>a divalent metal cation</name>
        <dbReference type="ChEBI" id="CHEBI:60240"/>
        <label>2</label>
    </ligand>
</feature>
<organism evidence="4">
    <name type="scientific">Hungatella hathewayi</name>
    <dbReference type="NCBI Taxonomy" id="154046"/>
    <lineage>
        <taxon>Bacteria</taxon>
        <taxon>Bacillati</taxon>
        <taxon>Bacillota</taxon>
        <taxon>Clostridia</taxon>
        <taxon>Lachnospirales</taxon>
        <taxon>Lachnospiraceae</taxon>
        <taxon>Hungatella</taxon>
    </lineage>
</organism>
<dbReference type="EMBL" id="CACRUH010000048">
    <property type="protein sequence ID" value="VYU39281.1"/>
    <property type="molecule type" value="Genomic_DNA"/>
</dbReference>
<dbReference type="InterPro" id="IPR032466">
    <property type="entry name" value="Metal_Hydrolase"/>
</dbReference>
<dbReference type="PANTHER" id="PTHR46124">
    <property type="entry name" value="D-AMINOACYL-TRNA DEACYLASE"/>
    <property type="match status" value="1"/>
</dbReference>
<evidence type="ECO:0000256" key="2">
    <source>
        <dbReference type="ARBA" id="ARBA00022801"/>
    </source>
</evidence>
<dbReference type="Pfam" id="PF01026">
    <property type="entry name" value="TatD_DNase"/>
    <property type="match status" value="1"/>
</dbReference>
<dbReference type="GO" id="GO:0016788">
    <property type="term" value="F:hydrolase activity, acting on ester bonds"/>
    <property type="evidence" value="ECO:0007669"/>
    <property type="project" value="InterPro"/>
</dbReference>
<feature type="binding site" evidence="3">
    <location>
        <position position="93"/>
    </location>
    <ligand>
        <name>a divalent metal cation</name>
        <dbReference type="ChEBI" id="CHEBI:60240"/>
        <label>1</label>
    </ligand>
</feature>
<gene>
    <name evidence="4" type="primary">ycfH</name>
    <name evidence="4" type="ORF">CHLFYP18_00815</name>
</gene>
<protein>
    <submittedName>
        <fullName evidence="4">Putative deoxyribonuclease YcfH</fullName>
        <ecNumber evidence="4">3.1.21.-</ecNumber>
    </submittedName>
</protein>
<keyword evidence="1 3" id="KW-0479">Metal-binding</keyword>